<dbReference type="AlphaFoldDB" id="A0A549T2Z8"/>
<protein>
    <submittedName>
        <fullName evidence="1">Uncharacterized protein</fullName>
    </submittedName>
</protein>
<comment type="caution">
    <text evidence="1">The sequence shown here is derived from an EMBL/GenBank/DDBJ whole genome shotgun (WGS) entry which is preliminary data.</text>
</comment>
<gene>
    <name evidence="1" type="ORF">FM996_05400</name>
</gene>
<dbReference type="Proteomes" id="UP000316781">
    <property type="component" value="Unassembled WGS sequence"/>
</dbReference>
<sequence>MYEQRSGDVIINVKCAPLHFNSSADLIGTTTSENRFSLHRSNDSKDGLNKIKQTKSLVNGEKIETHCVTNCIKKNINFCPIFSRMMPDMSADCFIPSKRRATEIYIGEYNPILQTLVFSNFVSSPAVRFFRPDARDDLNFKQIDFMHFSVTTIWKLINYRSPDKGVLTPIATMRPEKFGGHLFYAPSLTVQQGGDITRITEYFDFHVGEFINHLTGRSILTNRPSGMAWF</sequence>
<dbReference type="RefSeq" id="WP_142862174.1">
    <property type="nucleotide sequence ID" value="NZ_VJMF01000023.1"/>
</dbReference>
<dbReference type="EMBL" id="VJMF01000023">
    <property type="protein sequence ID" value="TRL36204.1"/>
    <property type="molecule type" value="Genomic_DNA"/>
</dbReference>
<organism evidence="1 2">
    <name type="scientific">Methylosinus sporium</name>
    <dbReference type="NCBI Taxonomy" id="428"/>
    <lineage>
        <taxon>Bacteria</taxon>
        <taxon>Pseudomonadati</taxon>
        <taxon>Pseudomonadota</taxon>
        <taxon>Alphaproteobacteria</taxon>
        <taxon>Hyphomicrobiales</taxon>
        <taxon>Methylocystaceae</taxon>
        <taxon>Methylosinus</taxon>
    </lineage>
</organism>
<proteinExistence type="predicted"/>
<evidence type="ECO:0000313" key="2">
    <source>
        <dbReference type="Proteomes" id="UP000316781"/>
    </source>
</evidence>
<evidence type="ECO:0000313" key="1">
    <source>
        <dbReference type="EMBL" id="TRL36204.1"/>
    </source>
</evidence>
<reference evidence="1 2" key="1">
    <citation type="submission" date="2019-07" db="EMBL/GenBank/DDBJ databases">
        <title>Ln-dependent methylotrophs.</title>
        <authorList>
            <person name="Tani A."/>
        </authorList>
    </citation>
    <scope>NUCLEOTIDE SEQUENCE [LARGE SCALE GENOMIC DNA]</scope>
    <source>
        <strain evidence="1 2">SM89A</strain>
    </source>
</reference>
<accession>A0A549T2Z8</accession>
<name>A0A549T2Z8_METSR</name>